<keyword evidence="2" id="KW-1185">Reference proteome</keyword>
<dbReference type="Proteomes" id="UP000234789">
    <property type="component" value="Unassembled WGS sequence"/>
</dbReference>
<comment type="caution">
    <text evidence="1">The sequence shown here is derived from an EMBL/GenBank/DDBJ whole genome shotgun (WGS) entry which is preliminary data.</text>
</comment>
<protein>
    <submittedName>
        <fullName evidence="1">Uncharacterized protein</fullName>
    </submittedName>
</protein>
<evidence type="ECO:0000313" key="1">
    <source>
        <dbReference type="EMBL" id="PLT44728.1"/>
    </source>
</evidence>
<sequence length="52" mass="5719">MIRSAIAATPKQRQKRGGSEQLLGFLPFLRCRLRSRAATAFQTMLPWTAAGG</sequence>
<dbReference type="EMBL" id="NFEZ01000004">
    <property type="protein sequence ID" value="PLT44728.1"/>
    <property type="molecule type" value="Genomic_DNA"/>
</dbReference>
<dbReference type="AlphaFoldDB" id="A0A2N5N319"/>
<evidence type="ECO:0000313" key="2">
    <source>
        <dbReference type="Proteomes" id="UP000234789"/>
    </source>
</evidence>
<organism evidence="1 2">
    <name type="scientific">Paenibacillus pasadenensis</name>
    <dbReference type="NCBI Taxonomy" id="217090"/>
    <lineage>
        <taxon>Bacteria</taxon>
        <taxon>Bacillati</taxon>
        <taxon>Bacillota</taxon>
        <taxon>Bacilli</taxon>
        <taxon>Bacillales</taxon>
        <taxon>Paenibacillaceae</taxon>
        <taxon>Paenibacillus</taxon>
    </lineage>
</organism>
<proteinExistence type="predicted"/>
<name>A0A2N5N319_9BACL</name>
<reference evidence="1 2" key="1">
    <citation type="submission" date="2017-05" db="EMBL/GenBank/DDBJ databases">
        <title>Functional genome analysis of Paenibacillus pasadenensis strain R16: insights on endophytic life style and antifungal activity.</title>
        <authorList>
            <person name="Passera A."/>
            <person name="Marcolungo L."/>
            <person name="Casati P."/>
            <person name="Brasca M."/>
            <person name="Quaglino F."/>
            <person name="Delledonne M."/>
        </authorList>
    </citation>
    <scope>NUCLEOTIDE SEQUENCE [LARGE SCALE GENOMIC DNA]</scope>
    <source>
        <strain evidence="1 2">R16</strain>
    </source>
</reference>
<accession>A0A2N5N319</accession>
<gene>
    <name evidence="1" type="ORF">B8V81_3159</name>
</gene>